<proteinExistence type="predicted"/>
<organism evidence="2 3">
    <name type="scientific">Tritrichomonas musculus</name>
    <dbReference type="NCBI Taxonomy" id="1915356"/>
    <lineage>
        <taxon>Eukaryota</taxon>
        <taxon>Metamonada</taxon>
        <taxon>Parabasalia</taxon>
        <taxon>Tritrichomonadida</taxon>
        <taxon>Tritrichomonadidae</taxon>
        <taxon>Tritrichomonas</taxon>
    </lineage>
</organism>
<evidence type="ECO:0000313" key="3">
    <source>
        <dbReference type="Proteomes" id="UP001470230"/>
    </source>
</evidence>
<feature type="transmembrane region" description="Helical" evidence="1">
    <location>
        <begin position="54"/>
        <end position="79"/>
    </location>
</feature>
<feature type="transmembrane region" description="Helical" evidence="1">
    <location>
        <begin position="178"/>
        <end position="200"/>
    </location>
</feature>
<evidence type="ECO:0000256" key="1">
    <source>
        <dbReference type="SAM" id="Phobius"/>
    </source>
</evidence>
<dbReference type="EMBL" id="JAPFFF010000028">
    <property type="protein sequence ID" value="KAK8846946.1"/>
    <property type="molecule type" value="Genomic_DNA"/>
</dbReference>
<keyword evidence="1" id="KW-0472">Membrane</keyword>
<comment type="caution">
    <text evidence="2">The sequence shown here is derived from an EMBL/GenBank/DDBJ whole genome shotgun (WGS) entry which is preliminary data.</text>
</comment>
<feature type="transmembrane region" description="Helical" evidence="1">
    <location>
        <begin position="9"/>
        <end position="34"/>
    </location>
</feature>
<gene>
    <name evidence="2" type="ORF">M9Y10_019515</name>
</gene>
<sequence>MNQQNVHKILFLFTVSLQLISIVLLYVISFIWLFRIYPYFTNGVGITYWIYRILSWQIIYISINFLIYLIIISYYCVILKCDKTKFLSAKIIFIFTISGVVLNAPNVGSGLWLSFQAIKRDNTITNRCYIYILNRLIGADSKYFMPVYKKWRDNFVSRVYDEDGHITKYLCENVSVPMLVSALALIVVICLHCACIYLTCKHLISNTSINVNVSLNDPLAVSFSSVNRRNGYT</sequence>
<keyword evidence="3" id="KW-1185">Reference proteome</keyword>
<evidence type="ECO:0000313" key="2">
    <source>
        <dbReference type="EMBL" id="KAK8846946.1"/>
    </source>
</evidence>
<dbReference type="Proteomes" id="UP001470230">
    <property type="component" value="Unassembled WGS sequence"/>
</dbReference>
<name>A0ABR2HHI4_9EUKA</name>
<feature type="transmembrane region" description="Helical" evidence="1">
    <location>
        <begin position="91"/>
        <end position="113"/>
    </location>
</feature>
<protein>
    <submittedName>
        <fullName evidence="2">Uncharacterized protein</fullName>
    </submittedName>
</protein>
<reference evidence="2 3" key="1">
    <citation type="submission" date="2024-04" db="EMBL/GenBank/DDBJ databases">
        <title>Tritrichomonas musculus Genome.</title>
        <authorList>
            <person name="Alves-Ferreira E."/>
            <person name="Grigg M."/>
            <person name="Lorenzi H."/>
            <person name="Galac M."/>
        </authorList>
    </citation>
    <scope>NUCLEOTIDE SEQUENCE [LARGE SCALE GENOMIC DNA]</scope>
    <source>
        <strain evidence="2 3">EAF2021</strain>
    </source>
</reference>
<accession>A0ABR2HHI4</accession>
<keyword evidence="1" id="KW-0812">Transmembrane</keyword>
<keyword evidence="1" id="KW-1133">Transmembrane helix</keyword>